<dbReference type="PROSITE" id="PS51257">
    <property type="entry name" value="PROKAR_LIPOPROTEIN"/>
    <property type="match status" value="1"/>
</dbReference>
<evidence type="ECO:0000256" key="1">
    <source>
        <dbReference type="SAM" id="MobiDB-lite"/>
    </source>
</evidence>
<feature type="region of interest" description="Disordered" evidence="1">
    <location>
        <begin position="212"/>
        <end position="278"/>
    </location>
</feature>
<dbReference type="RefSeq" id="WP_047859959.1">
    <property type="nucleotide sequence ID" value="NZ_CP011509.1"/>
</dbReference>
<feature type="compositionally biased region" description="Low complexity" evidence="1">
    <location>
        <begin position="254"/>
        <end position="278"/>
    </location>
</feature>
<sequence>MNFVSRKLWIVGGMSLALGACAAKKVTPVQYSLGLSRAEYRDYSRARVNICDVEPGTVSGELGAVNKLLTDFLSSSEQVKNPQSVDHGRAVELLKEAEGSLDKVLDVYQANLQAVSRCGFAKSGTIQELAKQGTALVEQSRTRMAESSQLLAVKDAQRKWQAEAPQREQAARQEWCAKNPEVGSTDLYYARKHADGRTEWFFCDGHIVQSGTNGGEPTLVSPEGLSAKDRRKVKPSRYLEAAQGYPVEEMDKQPASVADMAAPAPAPAPAQGTAAGGN</sequence>
<reference evidence="3 4" key="1">
    <citation type="submission" date="2018-08" db="EMBL/GenBank/DDBJ databases">
        <title>Genomic Encyclopedia of Archaeal and Bacterial Type Strains, Phase II (KMG-II): from individual species to whole genera.</title>
        <authorList>
            <person name="Goeker M."/>
        </authorList>
    </citation>
    <scope>NUCLEOTIDE SEQUENCE [LARGE SCALE GENOMIC DNA]</scope>
    <source>
        <strain evidence="3 4">DSM 2261</strain>
    </source>
</reference>
<feature type="chain" id="PRO_5046798983" description="Lipoprotein" evidence="2">
    <location>
        <begin position="23"/>
        <end position="278"/>
    </location>
</feature>
<evidence type="ECO:0008006" key="5">
    <source>
        <dbReference type="Google" id="ProtNLM"/>
    </source>
</evidence>
<keyword evidence="2" id="KW-0732">Signal</keyword>
<name>A0ABX9K271_9BACT</name>
<comment type="caution">
    <text evidence="3">The sequence shown here is derived from an EMBL/GenBank/DDBJ whole genome shotgun (WGS) entry which is preliminary data.</text>
</comment>
<organism evidence="3 4">
    <name type="scientific">Archangium gephyra</name>
    <dbReference type="NCBI Taxonomy" id="48"/>
    <lineage>
        <taxon>Bacteria</taxon>
        <taxon>Pseudomonadati</taxon>
        <taxon>Myxococcota</taxon>
        <taxon>Myxococcia</taxon>
        <taxon>Myxococcales</taxon>
        <taxon>Cystobacterineae</taxon>
        <taxon>Archangiaceae</taxon>
        <taxon>Archangium</taxon>
    </lineage>
</organism>
<gene>
    <name evidence="3" type="ORF">ATI61_105270</name>
</gene>
<dbReference type="Proteomes" id="UP000256345">
    <property type="component" value="Unassembled WGS sequence"/>
</dbReference>
<evidence type="ECO:0000313" key="4">
    <source>
        <dbReference type="Proteomes" id="UP000256345"/>
    </source>
</evidence>
<proteinExistence type="predicted"/>
<feature type="signal peptide" evidence="2">
    <location>
        <begin position="1"/>
        <end position="22"/>
    </location>
</feature>
<evidence type="ECO:0000313" key="3">
    <source>
        <dbReference type="EMBL" id="REG31943.1"/>
    </source>
</evidence>
<accession>A0ABX9K271</accession>
<keyword evidence="4" id="KW-1185">Reference proteome</keyword>
<dbReference type="EMBL" id="QUMU01000005">
    <property type="protein sequence ID" value="REG31943.1"/>
    <property type="molecule type" value="Genomic_DNA"/>
</dbReference>
<protein>
    <recommendedName>
        <fullName evidence="5">Lipoprotein</fullName>
    </recommendedName>
</protein>
<evidence type="ECO:0000256" key="2">
    <source>
        <dbReference type="SAM" id="SignalP"/>
    </source>
</evidence>